<dbReference type="KEGG" id="rcu:8262895"/>
<dbReference type="GO" id="GO:0015276">
    <property type="term" value="F:ligand-gated monoatomic ion channel activity"/>
    <property type="evidence" value="ECO:0000318"/>
    <property type="project" value="GO_Central"/>
</dbReference>
<evidence type="ECO:0000256" key="5">
    <source>
        <dbReference type="ARBA" id="ARBA00023065"/>
    </source>
</evidence>
<evidence type="ECO:0000256" key="7">
    <source>
        <dbReference type="ARBA" id="ARBA00023170"/>
    </source>
</evidence>
<keyword evidence="8" id="KW-0325">Glycoprotein</keyword>
<keyword evidence="6 11" id="KW-0472">Membrane</keyword>
<evidence type="ECO:0000256" key="10">
    <source>
        <dbReference type="ARBA" id="ARBA00023303"/>
    </source>
</evidence>
<keyword evidence="14" id="KW-1185">Reference proteome</keyword>
<accession>B9SC62</accession>
<feature type="domain" description="Ionotropic glutamate receptor C-terminal" evidence="12">
    <location>
        <begin position="34"/>
        <end position="373"/>
    </location>
</feature>
<dbReference type="OMA" id="PIFVDEC"/>
<dbReference type="Proteomes" id="UP000008311">
    <property type="component" value="Unassembled WGS sequence"/>
</dbReference>
<reference evidence="14" key="1">
    <citation type="journal article" date="2010" name="Nat. Biotechnol.">
        <title>Draft genome sequence of the oilseed species Ricinus communis.</title>
        <authorList>
            <person name="Chan A.P."/>
            <person name="Crabtree J."/>
            <person name="Zhao Q."/>
            <person name="Lorenzi H."/>
            <person name="Orvis J."/>
            <person name="Puiu D."/>
            <person name="Melake-Berhan A."/>
            <person name="Jones K.M."/>
            <person name="Redman J."/>
            <person name="Chen G."/>
            <person name="Cahoon E.B."/>
            <person name="Gedil M."/>
            <person name="Stanke M."/>
            <person name="Haas B.J."/>
            <person name="Wortman J.R."/>
            <person name="Fraser-Liggett C.M."/>
            <person name="Ravel J."/>
            <person name="Rabinowicz P.D."/>
        </authorList>
    </citation>
    <scope>NUCLEOTIDE SEQUENCE [LARGE SCALE GENOMIC DNA]</scope>
    <source>
        <strain evidence="14">cv. Hale</strain>
    </source>
</reference>
<evidence type="ECO:0000259" key="12">
    <source>
        <dbReference type="SMART" id="SM00079"/>
    </source>
</evidence>
<dbReference type="FunFam" id="1.10.287.70:FF:000172">
    <property type="entry name" value="Glutamate receptor"/>
    <property type="match status" value="1"/>
</dbReference>
<organism evidence="13 14">
    <name type="scientific">Ricinus communis</name>
    <name type="common">Castor bean</name>
    <dbReference type="NCBI Taxonomy" id="3988"/>
    <lineage>
        <taxon>Eukaryota</taxon>
        <taxon>Viridiplantae</taxon>
        <taxon>Streptophyta</taxon>
        <taxon>Embryophyta</taxon>
        <taxon>Tracheophyta</taxon>
        <taxon>Spermatophyta</taxon>
        <taxon>Magnoliopsida</taxon>
        <taxon>eudicotyledons</taxon>
        <taxon>Gunneridae</taxon>
        <taxon>Pentapetalae</taxon>
        <taxon>rosids</taxon>
        <taxon>fabids</taxon>
        <taxon>Malpighiales</taxon>
        <taxon>Euphorbiaceae</taxon>
        <taxon>Acalyphoideae</taxon>
        <taxon>Acalypheae</taxon>
        <taxon>Ricinus</taxon>
    </lineage>
</organism>
<dbReference type="PANTHER" id="PTHR18966">
    <property type="entry name" value="IONOTROPIC GLUTAMATE RECEPTOR"/>
    <property type="match status" value="1"/>
</dbReference>
<keyword evidence="5" id="KW-0406">Ion transport</keyword>
<protein>
    <submittedName>
        <fullName evidence="13">Glutamate receptor 2 plant, putative</fullName>
    </submittedName>
</protein>
<dbReference type="Gene3D" id="3.40.190.10">
    <property type="entry name" value="Periplasmic binding protein-like II"/>
    <property type="match status" value="1"/>
</dbReference>
<dbReference type="GO" id="GO:0038023">
    <property type="term" value="F:signaling receptor activity"/>
    <property type="evidence" value="ECO:0000318"/>
    <property type="project" value="GO_Central"/>
</dbReference>
<keyword evidence="9" id="KW-1071">Ligand-gated ion channel</keyword>
<evidence type="ECO:0000256" key="3">
    <source>
        <dbReference type="ARBA" id="ARBA00022692"/>
    </source>
</evidence>
<dbReference type="AlphaFoldDB" id="B9SC62"/>
<keyword evidence="3 11" id="KW-0812">Transmembrane</keyword>
<keyword evidence="10" id="KW-0407">Ion channel</keyword>
<evidence type="ECO:0000256" key="11">
    <source>
        <dbReference type="SAM" id="Phobius"/>
    </source>
</evidence>
<dbReference type="GO" id="GO:0005886">
    <property type="term" value="C:plasma membrane"/>
    <property type="evidence" value="ECO:0000318"/>
    <property type="project" value="GO_Central"/>
</dbReference>
<evidence type="ECO:0000256" key="1">
    <source>
        <dbReference type="ARBA" id="ARBA00004141"/>
    </source>
</evidence>
<evidence type="ECO:0000256" key="9">
    <source>
        <dbReference type="ARBA" id="ARBA00023286"/>
    </source>
</evidence>
<dbReference type="SMART" id="SM00079">
    <property type="entry name" value="PBPe"/>
    <property type="match status" value="1"/>
</dbReference>
<sequence>MATVLAFFYSILVFLNTLTFLRAADVNNGGKQLRIAVPARSIFKQFVKVNRDHDQNITYISGFSVDVFEAAVKCLQYPLMYNMVPFYGSHNDMIKEVSDKTFDAAVGDILITANRNHESVQFSQPYIESGLVMVVALKSDRWNQSWMFMEPFSKEMWFLMAAMTVFTGFVVWSLEHEINEDFRGPPNRQVGTSLWFSFSTVIFAHRERIRSQFSRIVLVPWLFLILIVTSTYTANLTSILTNPQVEPSETDINSLKSSNAAIGCDGNSFTIWYLEKVLNIKAGNIKIIASSDDFAKELSSGHTKAAFMLTPHARVFLSEYCGGFTLAGPTYKLSGFGFVFPRGSSLALDISETIIYLTQNGELQQLENEKLSSCKCSKSASNSSSVTQSLGPRPFAGLFIISGSVSVVGLIIGAIRLLRSHWDRFAFIQKMLMGRGMWSWLATLFALNKTKNEIELSTDCCIPETINNSAWHREGVTG</sequence>
<dbReference type="SUPFAM" id="SSF53850">
    <property type="entry name" value="Periplasmic binding protein-like II"/>
    <property type="match status" value="1"/>
</dbReference>
<feature type="transmembrane region" description="Helical" evidence="11">
    <location>
        <begin position="6"/>
        <end position="24"/>
    </location>
</feature>
<comment type="subcellular location">
    <subcellularLocation>
        <location evidence="1">Membrane</location>
        <topology evidence="1">Multi-pass membrane protein</topology>
    </subcellularLocation>
</comment>
<keyword evidence="7 13" id="KW-0675">Receptor</keyword>
<evidence type="ECO:0000313" key="14">
    <source>
        <dbReference type="Proteomes" id="UP000008311"/>
    </source>
</evidence>
<evidence type="ECO:0000256" key="6">
    <source>
        <dbReference type="ARBA" id="ARBA00023136"/>
    </source>
</evidence>
<gene>
    <name evidence="13" type="ORF">RCOM_1408070</name>
</gene>
<dbReference type="EMBL" id="EQ973919">
    <property type="protein sequence ID" value="EEF38776.1"/>
    <property type="molecule type" value="Genomic_DNA"/>
</dbReference>
<feature type="transmembrane region" description="Helical" evidence="11">
    <location>
        <begin position="156"/>
        <end position="174"/>
    </location>
</feature>
<dbReference type="CDD" id="cd13686">
    <property type="entry name" value="GluR_Plant"/>
    <property type="match status" value="1"/>
</dbReference>
<evidence type="ECO:0000256" key="4">
    <source>
        <dbReference type="ARBA" id="ARBA00022989"/>
    </source>
</evidence>
<dbReference type="Pfam" id="PF00060">
    <property type="entry name" value="Lig_chan"/>
    <property type="match status" value="1"/>
</dbReference>
<name>B9SC62_RICCO</name>
<proteinExistence type="predicted"/>
<dbReference type="Gene3D" id="1.10.287.70">
    <property type="match status" value="1"/>
</dbReference>
<evidence type="ECO:0000313" key="13">
    <source>
        <dbReference type="EMBL" id="EEF38776.1"/>
    </source>
</evidence>
<dbReference type="OrthoDB" id="5984008at2759"/>
<dbReference type="FunFam" id="3.40.190.10:FF:000054">
    <property type="entry name" value="Glutamate receptor"/>
    <property type="match status" value="1"/>
</dbReference>
<feature type="transmembrane region" description="Helical" evidence="11">
    <location>
        <begin position="216"/>
        <end position="234"/>
    </location>
</feature>
<evidence type="ECO:0000256" key="2">
    <source>
        <dbReference type="ARBA" id="ARBA00022448"/>
    </source>
</evidence>
<feature type="transmembrane region" description="Helical" evidence="11">
    <location>
        <begin position="395"/>
        <end position="418"/>
    </location>
</feature>
<dbReference type="InParanoid" id="B9SC62"/>
<dbReference type="InterPro" id="IPR001320">
    <property type="entry name" value="Iontro_rcpt_C"/>
</dbReference>
<keyword evidence="4 11" id="KW-1133">Transmembrane helix</keyword>
<keyword evidence="2" id="KW-0813">Transport</keyword>
<dbReference type="InterPro" id="IPR015683">
    <property type="entry name" value="Ionotropic_Glu_rcpt"/>
</dbReference>
<evidence type="ECO:0000256" key="8">
    <source>
        <dbReference type="ARBA" id="ARBA00023180"/>
    </source>
</evidence>
<dbReference type="eggNOG" id="KOG1052">
    <property type="taxonomic scope" value="Eukaryota"/>
</dbReference>